<dbReference type="SUPFAM" id="SSF55298">
    <property type="entry name" value="YjgF-like"/>
    <property type="match status" value="1"/>
</dbReference>
<dbReference type="GO" id="GO:0005829">
    <property type="term" value="C:cytosol"/>
    <property type="evidence" value="ECO:0007669"/>
    <property type="project" value="TreeGrafter"/>
</dbReference>
<sequence length="123" mass="13408">MAKNYSDGFVADGPLLFISGQVPEAPDGSVAEGDAVAQTRQVFRNIEAVLGAHGADIRHLVKVNYYLRHIADLQSVRQVLREFLVHQPRPAATLVEVTGLADSRYLVEVDGVACLPRDRGGER</sequence>
<dbReference type="EC" id="3.5.99.10" evidence="2"/>
<dbReference type="InterPro" id="IPR006175">
    <property type="entry name" value="YjgF/YER057c/UK114"/>
</dbReference>
<dbReference type="RefSeq" id="WP_184396249.1">
    <property type="nucleotide sequence ID" value="NZ_BAAAJD010000203.1"/>
</dbReference>
<protein>
    <submittedName>
        <fullName evidence="2">2-iminobutanoate/2-iminopropanoate deaminase</fullName>
        <ecNumber evidence="2">3.5.99.10</ecNumber>
    </submittedName>
</protein>
<dbReference type="CDD" id="cd00448">
    <property type="entry name" value="YjgF_YER057c_UK114_family"/>
    <property type="match status" value="1"/>
</dbReference>
<comment type="similarity">
    <text evidence="1">Belongs to the RutC family.</text>
</comment>
<dbReference type="PANTHER" id="PTHR11803:SF58">
    <property type="entry name" value="PROTEIN HMF1-RELATED"/>
    <property type="match status" value="1"/>
</dbReference>
<dbReference type="GO" id="GO:0120241">
    <property type="term" value="F:2-iminobutanoate/2-iminopropanoate deaminase"/>
    <property type="evidence" value="ECO:0007669"/>
    <property type="project" value="UniProtKB-EC"/>
</dbReference>
<dbReference type="EMBL" id="JACHDB010000001">
    <property type="protein sequence ID" value="MBB5434991.1"/>
    <property type="molecule type" value="Genomic_DNA"/>
</dbReference>
<dbReference type="Pfam" id="PF01042">
    <property type="entry name" value="Ribonuc_L-PSP"/>
    <property type="match status" value="1"/>
</dbReference>
<keyword evidence="3" id="KW-1185">Reference proteome</keyword>
<dbReference type="Gene3D" id="3.30.1330.40">
    <property type="entry name" value="RutC-like"/>
    <property type="match status" value="1"/>
</dbReference>
<keyword evidence="2" id="KW-0378">Hydrolase</keyword>
<dbReference type="PANTHER" id="PTHR11803">
    <property type="entry name" value="2-IMINOBUTANOATE/2-IMINOPROPANOATE DEAMINASE RIDA"/>
    <property type="match status" value="1"/>
</dbReference>
<dbReference type="InterPro" id="IPR035959">
    <property type="entry name" value="RutC-like_sf"/>
</dbReference>
<dbReference type="Proteomes" id="UP000572635">
    <property type="component" value="Unassembled WGS sequence"/>
</dbReference>
<reference evidence="2 3" key="1">
    <citation type="submission" date="2020-08" db="EMBL/GenBank/DDBJ databases">
        <title>Sequencing the genomes of 1000 actinobacteria strains.</title>
        <authorList>
            <person name="Klenk H.-P."/>
        </authorList>
    </citation>
    <scope>NUCLEOTIDE SEQUENCE [LARGE SCALE GENOMIC DNA]</scope>
    <source>
        <strain evidence="2 3">DSM 44551</strain>
    </source>
</reference>
<evidence type="ECO:0000256" key="1">
    <source>
        <dbReference type="ARBA" id="ARBA00010552"/>
    </source>
</evidence>
<comment type="caution">
    <text evidence="2">The sequence shown here is derived from an EMBL/GenBank/DDBJ whole genome shotgun (WGS) entry which is preliminary data.</text>
</comment>
<organism evidence="2 3">
    <name type="scientific">Nocardiopsis composta</name>
    <dbReference type="NCBI Taxonomy" id="157465"/>
    <lineage>
        <taxon>Bacteria</taxon>
        <taxon>Bacillati</taxon>
        <taxon>Actinomycetota</taxon>
        <taxon>Actinomycetes</taxon>
        <taxon>Streptosporangiales</taxon>
        <taxon>Nocardiopsidaceae</taxon>
        <taxon>Nocardiopsis</taxon>
    </lineage>
</organism>
<proteinExistence type="inferred from homology"/>
<evidence type="ECO:0000313" key="3">
    <source>
        <dbReference type="Proteomes" id="UP000572635"/>
    </source>
</evidence>
<accession>A0A7W8QSY5</accession>
<evidence type="ECO:0000313" key="2">
    <source>
        <dbReference type="EMBL" id="MBB5434991.1"/>
    </source>
</evidence>
<name>A0A7W8QSY5_9ACTN</name>
<dbReference type="AlphaFoldDB" id="A0A7W8QSY5"/>
<gene>
    <name evidence="2" type="ORF">HDA36_005075</name>
</gene>